<protein>
    <submittedName>
        <fullName evidence="2">Uncharacterized protein</fullName>
    </submittedName>
</protein>
<evidence type="ECO:0000313" key="2">
    <source>
        <dbReference type="EMBL" id="MBP0484353.1"/>
    </source>
</evidence>
<feature type="transmembrane region" description="Helical" evidence="1">
    <location>
        <begin position="76"/>
        <end position="98"/>
    </location>
</feature>
<comment type="caution">
    <text evidence="2">The sequence shown here is derived from an EMBL/GenBank/DDBJ whole genome shotgun (WGS) entry which is preliminary data.</text>
</comment>
<evidence type="ECO:0000256" key="1">
    <source>
        <dbReference type="SAM" id="Phobius"/>
    </source>
</evidence>
<reference evidence="2" key="1">
    <citation type="submission" date="2021-03" db="EMBL/GenBank/DDBJ databases">
        <title>Sagittula salina sp. nov. strain M10.9X isolated from the marine waste.</title>
        <authorList>
            <person name="Satari L."/>
            <person name="Molina-Menor E."/>
            <person name="Vidal-Verdu A."/>
            <person name="Pascual J."/>
            <person name="Pereto J."/>
            <person name="Porcar M."/>
        </authorList>
    </citation>
    <scope>NUCLEOTIDE SEQUENCE</scope>
    <source>
        <strain evidence="2">M10.9X</strain>
    </source>
</reference>
<dbReference type="Proteomes" id="UP000675940">
    <property type="component" value="Unassembled WGS sequence"/>
</dbReference>
<sequence>MIAGLLIPAAALGALAILVTRGVERVMPETLAGLVLTALVGALLMWLLSAGFFALWYALKAPGAAWLIGQTGAHHFMLLGAQAALIWGPVLVLTVSTAPRRWRTNTW</sequence>
<keyword evidence="1" id="KW-0812">Transmembrane</keyword>
<proteinExistence type="predicted"/>
<dbReference type="EMBL" id="JAGISH010000011">
    <property type="protein sequence ID" value="MBP0484353.1"/>
    <property type="molecule type" value="Genomic_DNA"/>
</dbReference>
<dbReference type="RefSeq" id="WP_209362590.1">
    <property type="nucleotide sequence ID" value="NZ_JAGISH010000011.1"/>
</dbReference>
<evidence type="ECO:0000313" key="3">
    <source>
        <dbReference type="Proteomes" id="UP000675940"/>
    </source>
</evidence>
<name>A0A940S1N7_9RHOB</name>
<feature type="transmembrane region" description="Helical" evidence="1">
    <location>
        <begin position="32"/>
        <end position="56"/>
    </location>
</feature>
<dbReference type="AlphaFoldDB" id="A0A940S1N7"/>
<keyword evidence="1" id="KW-0472">Membrane</keyword>
<keyword evidence="3" id="KW-1185">Reference proteome</keyword>
<keyword evidence="1" id="KW-1133">Transmembrane helix</keyword>
<organism evidence="2 3">
    <name type="scientific">Sagittula salina</name>
    <dbReference type="NCBI Taxonomy" id="2820268"/>
    <lineage>
        <taxon>Bacteria</taxon>
        <taxon>Pseudomonadati</taxon>
        <taxon>Pseudomonadota</taxon>
        <taxon>Alphaproteobacteria</taxon>
        <taxon>Rhodobacterales</taxon>
        <taxon>Roseobacteraceae</taxon>
        <taxon>Sagittula</taxon>
    </lineage>
</organism>
<accession>A0A940S1N7</accession>
<gene>
    <name evidence="2" type="ORF">J5474_17920</name>
</gene>